<dbReference type="PANTHER" id="PTHR24074">
    <property type="entry name" value="CO-CHAPERONE PROTEIN DJLA"/>
    <property type="match status" value="1"/>
</dbReference>
<keyword evidence="4" id="KW-1185">Reference proteome</keyword>
<accession>A0A0B5B6F3</accession>
<evidence type="ECO:0000256" key="1">
    <source>
        <dbReference type="SAM" id="Phobius"/>
    </source>
</evidence>
<dbReference type="STRING" id="345632.GPICK_00795"/>
<gene>
    <name evidence="3" type="ORF">GPICK_00795</name>
</gene>
<feature type="transmembrane region" description="Helical" evidence="1">
    <location>
        <begin position="93"/>
        <end position="118"/>
    </location>
</feature>
<feature type="transmembrane region" description="Helical" evidence="1">
    <location>
        <begin position="158"/>
        <end position="176"/>
    </location>
</feature>
<dbReference type="InterPro" id="IPR001623">
    <property type="entry name" value="DnaJ_domain"/>
</dbReference>
<dbReference type="HOGENOM" id="CLU_1105897_0_0_7"/>
<dbReference type="InterPro" id="IPR050817">
    <property type="entry name" value="DjlA_DnaK_co-chaperone"/>
</dbReference>
<keyword evidence="1" id="KW-1133">Transmembrane helix</keyword>
<dbReference type="InterPro" id="IPR036869">
    <property type="entry name" value="J_dom_sf"/>
</dbReference>
<proteinExistence type="predicted"/>
<dbReference type="Proteomes" id="UP000057609">
    <property type="component" value="Chromosome"/>
</dbReference>
<dbReference type="CDD" id="cd06257">
    <property type="entry name" value="DnaJ"/>
    <property type="match status" value="1"/>
</dbReference>
<dbReference type="PROSITE" id="PS50076">
    <property type="entry name" value="DNAJ_2"/>
    <property type="match status" value="1"/>
</dbReference>
<dbReference type="Pfam" id="PF00226">
    <property type="entry name" value="DnaJ"/>
    <property type="match status" value="1"/>
</dbReference>
<feature type="domain" description="J" evidence="2">
    <location>
        <begin position="6"/>
        <end position="67"/>
    </location>
</feature>
<keyword evidence="1" id="KW-0812">Transmembrane</keyword>
<keyword evidence="1" id="KW-0472">Membrane</keyword>
<dbReference type="RefSeq" id="WP_039739654.1">
    <property type="nucleotide sequence ID" value="NZ_CP009788.1"/>
</dbReference>
<name>A0A0B5B6F3_9BACT</name>
<reference evidence="3 4" key="1">
    <citation type="journal article" date="2015" name="Genome Announc.">
        <title>Complete Genome of Geobacter pickeringii G13T, a Metal-Reducing Isolate from Sedimentary Kaolin Deposits.</title>
        <authorList>
            <person name="Badalamenti J.P."/>
            <person name="Bond D.R."/>
        </authorList>
    </citation>
    <scope>NUCLEOTIDE SEQUENCE [LARGE SCALE GENOMIC DNA]</scope>
    <source>
        <strain evidence="3 4">G13</strain>
    </source>
</reference>
<organism evidence="3 4">
    <name type="scientific">Geobacter pickeringii</name>
    <dbReference type="NCBI Taxonomy" id="345632"/>
    <lineage>
        <taxon>Bacteria</taxon>
        <taxon>Pseudomonadati</taxon>
        <taxon>Thermodesulfobacteriota</taxon>
        <taxon>Desulfuromonadia</taxon>
        <taxon>Geobacterales</taxon>
        <taxon>Geobacteraceae</taxon>
        <taxon>Geobacter</taxon>
    </lineage>
</organism>
<evidence type="ECO:0000313" key="4">
    <source>
        <dbReference type="Proteomes" id="UP000057609"/>
    </source>
</evidence>
<feature type="transmembrane region" description="Helical" evidence="1">
    <location>
        <begin position="124"/>
        <end position="146"/>
    </location>
</feature>
<dbReference type="PRINTS" id="PR00625">
    <property type="entry name" value="JDOMAIN"/>
</dbReference>
<dbReference type="Gene3D" id="1.10.287.110">
    <property type="entry name" value="DnaJ domain"/>
    <property type="match status" value="1"/>
</dbReference>
<evidence type="ECO:0000259" key="2">
    <source>
        <dbReference type="PROSITE" id="PS50076"/>
    </source>
</evidence>
<dbReference type="SMART" id="SM00271">
    <property type="entry name" value="DnaJ"/>
    <property type="match status" value="1"/>
</dbReference>
<dbReference type="EMBL" id="CP009788">
    <property type="protein sequence ID" value="AJE02108.1"/>
    <property type="molecule type" value="Genomic_DNA"/>
</dbReference>
<protein>
    <recommendedName>
        <fullName evidence="2">J domain-containing protein</fullName>
    </recommendedName>
</protein>
<sequence length="251" mass="25699">MDDLKRCYELLGLAPGASAGEVRHRFRELVARCHPDRFAGDPGRQRQAEEQLRLVIEAHRRIISPPEGDGTPLTRGWGGAGGWSPPWPKFSSLPLAVGAAPNTLFLATLGICTVAAVGRFGVTLRGMGGVLELIIVPFLFSVVWNLTERRPGALRRAYLGFTVAAAVVAVVEGTLAPSAGDGGTAFGGSAAVESGGESGGMAAGGGGTFSGSPVAPEGGFPAPAAQRLPAAPLAPVVPAAPVAPALRPLRW</sequence>
<dbReference type="AlphaFoldDB" id="A0A0B5B6F3"/>
<dbReference type="KEGG" id="gpi:GPICK_00795"/>
<evidence type="ECO:0000313" key="3">
    <source>
        <dbReference type="EMBL" id="AJE02108.1"/>
    </source>
</evidence>
<dbReference type="SUPFAM" id="SSF46565">
    <property type="entry name" value="Chaperone J-domain"/>
    <property type="match status" value="1"/>
</dbReference>